<dbReference type="PANTHER" id="PTHR33198">
    <property type="entry name" value="ANK_REP_REGION DOMAIN-CONTAINING PROTEIN-RELATED"/>
    <property type="match status" value="1"/>
</dbReference>
<reference evidence="1" key="1">
    <citation type="submission" date="2005-10" db="EMBL/GenBank/DDBJ databases">
        <authorList>
            <person name="Loftus B.J."/>
            <person name="Nene V.M."/>
            <person name="Hannick L.I."/>
            <person name="Bidwell S."/>
            <person name="Haas B."/>
            <person name="Amedeo P."/>
            <person name="Orvis J."/>
            <person name="Wortman J.R."/>
            <person name="White O.R."/>
            <person name="Salzberg S."/>
            <person name="Shumway M."/>
            <person name="Koo H."/>
            <person name="Zhao Y."/>
            <person name="Holmes M."/>
            <person name="Miller J."/>
            <person name="Schatz M."/>
            <person name="Pop M."/>
            <person name="Pai G."/>
            <person name="Utterback T."/>
            <person name="Rogers Y.-H."/>
            <person name="Kravitz S."/>
            <person name="Fraser C.M."/>
        </authorList>
    </citation>
    <scope>NUCLEOTIDE SEQUENCE</scope>
    <source>
        <strain evidence="1">Liverpool</strain>
    </source>
</reference>
<protein>
    <submittedName>
        <fullName evidence="1">AAEL014015-PA</fullName>
    </submittedName>
</protein>
<dbReference type="Proteomes" id="UP000682892">
    <property type="component" value="Unassembled WGS sequence"/>
</dbReference>
<accession>Q16HI3</accession>
<dbReference type="PaxDb" id="7159-AAEL014015-PA"/>
<organism evidence="1 2">
    <name type="scientific">Aedes aegypti</name>
    <name type="common">Yellowfever mosquito</name>
    <name type="synonym">Culex aegypti</name>
    <dbReference type="NCBI Taxonomy" id="7159"/>
    <lineage>
        <taxon>Eukaryota</taxon>
        <taxon>Metazoa</taxon>
        <taxon>Ecdysozoa</taxon>
        <taxon>Arthropoda</taxon>
        <taxon>Hexapoda</taxon>
        <taxon>Insecta</taxon>
        <taxon>Pterygota</taxon>
        <taxon>Neoptera</taxon>
        <taxon>Endopterygota</taxon>
        <taxon>Diptera</taxon>
        <taxon>Nematocera</taxon>
        <taxon>Culicoidea</taxon>
        <taxon>Culicidae</taxon>
        <taxon>Culicinae</taxon>
        <taxon>Aedini</taxon>
        <taxon>Aedes</taxon>
        <taxon>Stegomyia</taxon>
    </lineage>
</organism>
<dbReference type="PANTHER" id="PTHR33198:SF19">
    <property type="entry name" value="CCHC-TYPE DOMAIN-CONTAINING PROTEIN"/>
    <property type="match status" value="1"/>
</dbReference>
<name>Q16HI3_AEDAE</name>
<reference evidence="1" key="3">
    <citation type="submission" date="2012-09" db="EMBL/GenBank/DDBJ databases">
        <authorList>
            <consortium name="VectorBase"/>
        </authorList>
    </citation>
    <scope>NUCLEOTIDE SEQUENCE</scope>
    <source>
        <strain evidence="1">Liverpool</strain>
    </source>
</reference>
<gene>
    <name evidence="1" type="ORF">AaeL_AAEL014015</name>
</gene>
<dbReference type="HOGENOM" id="CLU_098395_0_0_1"/>
<dbReference type="AlphaFoldDB" id="Q16HI3"/>
<evidence type="ECO:0000313" key="1">
    <source>
        <dbReference type="EMBL" id="EAT33712.1"/>
    </source>
</evidence>
<evidence type="ECO:0000313" key="2">
    <source>
        <dbReference type="Proteomes" id="UP000682892"/>
    </source>
</evidence>
<dbReference type="PhylomeDB" id="Q16HI3"/>
<dbReference type="EMBL" id="CH478168">
    <property type="protein sequence ID" value="EAT33712.1"/>
    <property type="molecule type" value="Genomic_DNA"/>
</dbReference>
<proteinExistence type="predicted"/>
<sequence>MLGGSATEDNKPATIMVDERTKGRFPLYSPGLNVNSYLQTVEIYFTLNKTPNDEKALEFITSVGQETANRIIGSFKPDKIVNKTYEEIIKKFKVLHEENKNVFAERHRLITRRQEDGESLDDFAIDLQNIVEHCSVSVETEATLVQSVFVAGLRNDKTRESMLRDADEKLNLAQLLEKAKTIEIAALESRKMAKQLELCGKQ</sequence>
<reference evidence="1" key="2">
    <citation type="journal article" date="2007" name="Science">
        <title>Genome sequence of Aedes aegypti, a major arbovirus vector.</title>
        <authorList>
            <person name="Nene V."/>
            <person name="Wortman J.R."/>
            <person name="Lawson D."/>
            <person name="Haas B."/>
            <person name="Kodira C."/>
            <person name="Tu Z.J."/>
            <person name="Loftus B."/>
            <person name="Xi Z."/>
            <person name="Megy K."/>
            <person name="Grabherr M."/>
            <person name="Ren Q."/>
            <person name="Zdobnov E.M."/>
            <person name="Lobo N.F."/>
            <person name="Campbell K.S."/>
            <person name="Brown S.E."/>
            <person name="Bonaldo M.F."/>
            <person name="Zhu J."/>
            <person name="Sinkins S.P."/>
            <person name="Hogenkamp D.G."/>
            <person name="Amedeo P."/>
            <person name="Arensburger P."/>
            <person name="Atkinson P.W."/>
            <person name="Bidwell S."/>
            <person name="Biedler J."/>
            <person name="Birney E."/>
            <person name="Bruggner R.V."/>
            <person name="Costas J."/>
            <person name="Coy M.R."/>
            <person name="Crabtree J."/>
            <person name="Crawford M."/>
            <person name="Debruyn B."/>
            <person name="Decaprio D."/>
            <person name="Eiglmeier K."/>
            <person name="Eisenstadt E."/>
            <person name="El-Dorry H."/>
            <person name="Gelbart W.M."/>
            <person name="Gomes S.L."/>
            <person name="Hammond M."/>
            <person name="Hannick L.I."/>
            <person name="Hogan J.R."/>
            <person name="Holmes M.H."/>
            <person name="Jaffe D."/>
            <person name="Johnston J.S."/>
            <person name="Kennedy R.C."/>
            <person name="Koo H."/>
            <person name="Kravitz S."/>
            <person name="Kriventseva E.V."/>
            <person name="Kulp D."/>
            <person name="Labutti K."/>
            <person name="Lee E."/>
            <person name="Li S."/>
            <person name="Lovin D.D."/>
            <person name="Mao C."/>
            <person name="Mauceli E."/>
            <person name="Menck C.F."/>
            <person name="Miller J.R."/>
            <person name="Montgomery P."/>
            <person name="Mori A."/>
            <person name="Nascimento A.L."/>
            <person name="Naveira H.F."/>
            <person name="Nusbaum C."/>
            <person name="O'leary S."/>
            <person name="Orvis J."/>
            <person name="Pertea M."/>
            <person name="Quesneville H."/>
            <person name="Reidenbach K.R."/>
            <person name="Rogers Y.H."/>
            <person name="Roth C.W."/>
            <person name="Schneider J.R."/>
            <person name="Schatz M."/>
            <person name="Shumway M."/>
            <person name="Stanke M."/>
            <person name="Stinson E.O."/>
            <person name="Tubio J.M."/>
            <person name="Vanzee J.P."/>
            <person name="Verjovski-Almeida S."/>
            <person name="Werner D."/>
            <person name="White O."/>
            <person name="Wyder S."/>
            <person name="Zeng Q."/>
            <person name="Zhao Q."/>
            <person name="Zhao Y."/>
            <person name="Hill C.A."/>
            <person name="Raikhel A.S."/>
            <person name="Soares M.B."/>
            <person name="Knudson D.L."/>
            <person name="Lee N.H."/>
            <person name="Galagan J."/>
            <person name="Salzberg S.L."/>
            <person name="Paulsen I.T."/>
            <person name="Dimopoulos G."/>
            <person name="Collins F.H."/>
            <person name="Birren B."/>
            <person name="Fraser-Liggett C.M."/>
            <person name="Severson D.W."/>
        </authorList>
    </citation>
    <scope>NUCLEOTIDE SEQUENCE [LARGE SCALE GENOMIC DNA]</scope>
    <source>
        <strain evidence="1">Liverpool</strain>
    </source>
</reference>